<keyword evidence="5" id="KW-1185">Reference proteome</keyword>
<reference evidence="4" key="1">
    <citation type="journal article" date="2020" name="bioRxiv">
        <title>Whole genome comparisons of ergot fungi reveals the divergence and evolution of species within the genus Claviceps are the result of varying mechanisms driving genome evolution and host range expansion.</title>
        <authorList>
            <person name="Wyka S.A."/>
            <person name="Mondo S.J."/>
            <person name="Liu M."/>
            <person name="Dettman J."/>
            <person name="Nalam V."/>
            <person name="Broders K.D."/>
        </authorList>
    </citation>
    <scope>NUCLEOTIDE SEQUENCE</scope>
    <source>
        <strain evidence="4">CCC 602</strain>
    </source>
</reference>
<dbReference type="AlphaFoldDB" id="A0A9P7NFC0"/>
<dbReference type="OrthoDB" id="10263751at2759"/>
<dbReference type="EMBL" id="SRPW01000532">
    <property type="protein sequence ID" value="KAG6013876.1"/>
    <property type="molecule type" value="Genomic_DNA"/>
</dbReference>
<evidence type="ECO:0000256" key="1">
    <source>
        <dbReference type="ARBA" id="ARBA00008987"/>
    </source>
</evidence>
<comment type="similarity">
    <text evidence="1">Belongs to the thioredoxin family.</text>
</comment>
<dbReference type="Gene3D" id="3.40.30.10">
    <property type="entry name" value="Glutaredoxin"/>
    <property type="match status" value="1"/>
</dbReference>
<gene>
    <name evidence="4" type="ORF">E4U43_007070</name>
</gene>
<dbReference type="Proteomes" id="UP000748025">
    <property type="component" value="Unassembled WGS sequence"/>
</dbReference>
<dbReference type="Pfam" id="PF00085">
    <property type="entry name" value="Thioredoxin"/>
    <property type="match status" value="1"/>
</dbReference>
<evidence type="ECO:0000256" key="2">
    <source>
        <dbReference type="ARBA" id="ARBA00023157"/>
    </source>
</evidence>
<proteinExistence type="inferred from homology"/>
<protein>
    <recommendedName>
        <fullName evidence="3">Thioredoxin domain-containing protein</fullName>
    </recommendedName>
</protein>
<dbReference type="InterPro" id="IPR036249">
    <property type="entry name" value="Thioredoxin-like_sf"/>
</dbReference>
<evidence type="ECO:0000313" key="5">
    <source>
        <dbReference type="Proteomes" id="UP000748025"/>
    </source>
</evidence>
<evidence type="ECO:0000259" key="3">
    <source>
        <dbReference type="PROSITE" id="PS51352"/>
    </source>
</evidence>
<comment type="caution">
    <text evidence="4">The sequence shown here is derived from an EMBL/GenBank/DDBJ whole genome shotgun (WGS) entry which is preliminary data.</text>
</comment>
<feature type="domain" description="Thioredoxin" evidence="3">
    <location>
        <begin position="1"/>
        <end position="109"/>
    </location>
</feature>
<keyword evidence="2" id="KW-1015">Disulfide bond</keyword>
<dbReference type="InterPro" id="IPR013766">
    <property type="entry name" value="Thioredoxin_domain"/>
</dbReference>
<dbReference type="PRINTS" id="PR00421">
    <property type="entry name" value="THIOREDOXIN"/>
</dbReference>
<dbReference type="CDD" id="cd02947">
    <property type="entry name" value="TRX_family"/>
    <property type="match status" value="1"/>
</dbReference>
<dbReference type="SUPFAM" id="SSF52833">
    <property type="entry name" value="Thioredoxin-like"/>
    <property type="match status" value="1"/>
</dbReference>
<name>A0A9P7NFC0_9HYPO</name>
<sequence>MSVITITSKSDLDNLLKSHPYVALQASASWCGPCKAISPLFVKHAETHAIDKTYAFAKFDTDDVPDLAFELGVRSLPTFLFFENGDKMDGTVTGASPPALKSKVEYLSEKAKTSGGALSTNEDF</sequence>
<dbReference type="PANTHER" id="PTHR46115">
    <property type="entry name" value="THIOREDOXIN-LIKE PROTEIN 1"/>
    <property type="match status" value="1"/>
</dbReference>
<organism evidence="4 5">
    <name type="scientific">Claviceps pusilla</name>
    <dbReference type="NCBI Taxonomy" id="123648"/>
    <lineage>
        <taxon>Eukaryota</taxon>
        <taxon>Fungi</taxon>
        <taxon>Dikarya</taxon>
        <taxon>Ascomycota</taxon>
        <taxon>Pezizomycotina</taxon>
        <taxon>Sordariomycetes</taxon>
        <taxon>Hypocreomycetidae</taxon>
        <taxon>Hypocreales</taxon>
        <taxon>Clavicipitaceae</taxon>
        <taxon>Claviceps</taxon>
    </lineage>
</organism>
<evidence type="ECO:0000313" key="4">
    <source>
        <dbReference type="EMBL" id="KAG6013876.1"/>
    </source>
</evidence>
<accession>A0A9P7NFC0</accession>
<dbReference type="PROSITE" id="PS51352">
    <property type="entry name" value="THIOREDOXIN_2"/>
    <property type="match status" value="1"/>
</dbReference>